<name>A0AAD7HX27_9AGAR</name>
<dbReference type="AlphaFoldDB" id="A0AAD7HX27"/>
<evidence type="ECO:0000313" key="2">
    <source>
        <dbReference type="Proteomes" id="UP001215280"/>
    </source>
</evidence>
<keyword evidence="2" id="KW-1185">Reference proteome</keyword>
<evidence type="ECO:0000313" key="1">
    <source>
        <dbReference type="EMBL" id="KAJ7730069.1"/>
    </source>
</evidence>
<organism evidence="1 2">
    <name type="scientific">Mycena maculata</name>
    <dbReference type="NCBI Taxonomy" id="230809"/>
    <lineage>
        <taxon>Eukaryota</taxon>
        <taxon>Fungi</taxon>
        <taxon>Dikarya</taxon>
        <taxon>Basidiomycota</taxon>
        <taxon>Agaricomycotina</taxon>
        <taxon>Agaricomycetes</taxon>
        <taxon>Agaricomycetidae</taxon>
        <taxon>Agaricales</taxon>
        <taxon>Marasmiineae</taxon>
        <taxon>Mycenaceae</taxon>
        <taxon>Mycena</taxon>
    </lineage>
</organism>
<proteinExistence type="predicted"/>
<dbReference type="EMBL" id="JARJLG010000193">
    <property type="protein sequence ID" value="KAJ7730069.1"/>
    <property type="molecule type" value="Genomic_DNA"/>
</dbReference>
<dbReference type="Proteomes" id="UP001215280">
    <property type="component" value="Unassembled WGS sequence"/>
</dbReference>
<gene>
    <name evidence="1" type="ORF">DFH07DRAFT_756425</name>
</gene>
<sequence>MFDCSLVFRWVFIPWLQKELDSCRDWVNNTAKRADRNKVLPHGVPTDMSEHPGDYGVLDFKIEVEKEAVDSVHALYGPKDHEIFQLVPPDFQAIITEMYVQLGQPPVTRESCRDIYLQLLGQFRNLDSVDNIPQNSEKD</sequence>
<comment type="caution">
    <text evidence="1">The sequence shown here is derived from an EMBL/GenBank/DDBJ whole genome shotgun (WGS) entry which is preliminary data.</text>
</comment>
<protein>
    <submittedName>
        <fullName evidence="1">Uncharacterized protein</fullName>
    </submittedName>
</protein>
<accession>A0AAD7HX27</accession>
<reference evidence="1" key="1">
    <citation type="submission" date="2023-03" db="EMBL/GenBank/DDBJ databases">
        <title>Massive genome expansion in bonnet fungi (Mycena s.s.) driven by repeated elements and novel gene families across ecological guilds.</title>
        <authorList>
            <consortium name="Lawrence Berkeley National Laboratory"/>
            <person name="Harder C.B."/>
            <person name="Miyauchi S."/>
            <person name="Viragh M."/>
            <person name="Kuo A."/>
            <person name="Thoen E."/>
            <person name="Andreopoulos B."/>
            <person name="Lu D."/>
            <person name="Skrede I."/>
            <person name="Drula E."/>
            <person name="Henrissat B."/>
            <person name="Morin E."/>
            <person name="Kohler A."/>
            <person name="Barry K."/>
            <person name="LaButti K."/>
            <person name="Morin E."/>
            <person name="Salamov A."/>
            <person name="Lipzen A."/>
            <person name="Mereny Z."/>
            <person name="Hegedus B."/>
            <person name="Baldrian P."/>
            <person name="Stursova M."/>
            <person name="Weitz H."/>
            <person name="Taylor A."/>
            <person name="Grigoriev I.V."/>
            <person name="Nagy L.G."/>
            <person name="Martin F."/>
            <person name="Kauserud H."/>
        </authorList>
    </citation>
    <scope>NUCLEOTIDE SEQUENCE</scope>
    <source>
        <strain evidence="1">CBHHK188m</strain>
    </source>
</reference>